<dbReference type="PANTHER" id="PTHR34204:SF2">
    <property type="entry name" value="RNA-BINDING ASCH DOMAIN PROTEIN"/>
    <property type="match status" value="1"/>
</dbReference>
<gene>
    <name evidence="3" type="ORF">GSCOC_T00015239001</name>
</gene>
<dbReference type="InterPro" id="IPR007374">
    <property type="entry name" value="ASCH_domain"/>
</dbReference>
<dbReference type="OrthoDB" id="112749at2759"/>
<name>A0A068U777_COFCA</name>
<protein>
    <recommendedName>
        <fullName evidence="2">ASCH domain-containing protein</fullName>
    </recommendedName>
</protein>
<evidence type="ECO:0000259" key="2">
    <source>
        <dbReference type="SMART" id="SM01022"/>
    </source>
</evidence>
<dbReference type="InterPro" id="IPR015947">
    <property type="entry name" value="PUA-like_sf"/>
</dbReference>
<feature type="region of interest" description="Disordered" evidence="1">
    <location>
        <begin position="1"/>
        <end position="43"/>
    </location>
</feature>
<feature type="compositionally biased region" description="Pro residues" evidence="1">
    <location>
        <begin position="26"/>
        <end position="41"/>
    </location>
</feature>
<dbReference type="FunCoup" id="A0A068U777">
    <property type="interactions" value="286"/>
</dbReference>
<dbReference type="InParanoid" id="A0A068U777"/>
<dbReference type="PANTHER" id="PTHR34204">
    <property type="entry name" value="RNA-BINDING ASCH DOMAIN PROTEIN"/>
    <property type="match status" value="1"/>
</dbReference>
<organism evidence="3 4">
    <name type="scientific">Coffea canephora</name>
    <name type="common">Robusta coffee</name>
    <dbReference type="NCBI Taxonomy" id="49390"/>
    <lineage>
        <taxon>Eukaryota</taxon>
        <taxon>Viridiplantae</taxon>
        <taxon>Streptophyta</taxon>
        <taxon>Embryophyta</taxon>
        <taxon>Tracheophyta</taxon>
        <taxon>Spermatophyta</taxon>
        <taxon>Magnoliopsida</taxon>
        <taxon>eudicotyledons</taxon>
        <taxon>Gunneridae</taxon>
        <taxon>Pentapetalae</taxon>
        <taxon>asterids</taxon>
        <taxon>lamiids</taxon>
        <taxon>Gentianales</taxon>
        <taxon>Rubiaceae</taxon>
        <taxon>Ixoroideae</taxon>
        <taxon>Gardenieae complex</taxon>
        <taxon>Bertiereae - Coffeeae clade</taxon>
        <taxon>Coffeeae</taxon>
        <taxon>Coffea</taxon>
    </lineage>
</organism>
<dbReference type="PhylomeDB" id="A0A068U777"/>
<evidence type="ECO:0000313" key="3">
    <source>
        <dbReference type="EMBL" id="CDP03468.1"/>
    </source>
</evidence>
<dbReference type="SUPFAM" id="SSF101447">
    <property type="entry name" value="Formin homology 2 domain (FH2 domain)"/>
    <property type="match status" value="1"/>
</dbReference>
<evidence type="ECO:0000313" key="4">
    <source>
        <dbReference type="Proteomes" id="UP000295252"/>
    </source>
</evidence>
<proteinExistence type="predicted"/>
<keyword evidence="4" id="KW-1185">Reference proteome</keyword>
<sequence length="428" mass="47704">MSSITVDQTRAENMAEQPLQEISTEAPPPAPPPPPPPPSPGVVPIQLKDCIKDLLKFTLTSSVNGELDLGLSKDYCSQLLQRDDHPSTPSSSFPLSSSTGVPSYPLYKHLAACLYHSISCGGLFRISDKLDFVHHEDNPLKLKEEEWTKLINEKGSQLLNMLATVDFELHVQEPFFSQLKDARKTVEGRCAVGNYNRIVPGAFILFNKSLLLQVQDVHKYISFHEMLEAESLQRVLPGVKNIEEGVQVYRNFYSEEKERSNGVLAICVTKPTSQLYSCMAAILLGLSYGGIRVMLNMVHTVGTVSERLPPPTSTLISSFLTPHNPHVKGSRLTNGARALAKHVNRSSDKYWGNFCGSDSNKNRLALDVIRRLIANCCWLNMHRVPPHGVVFEIRVADGYGARWFADGHKFIGFLEPYMVDGHSKGWKH</sequence>
<dbReference type="Pfam" id="PF04266">
    <property type="entry name" value="ASCH"/>
    <property type="match status" value="1"/>
</dbReference>
<dbReference type="Gene3D" id="2.30.130.30">
    <property type="entry name" value="Hypothetical protein"/>
    <property type="match status" value="1"/>
</dbReference>
<dbReference type="Gramene" id="CDP03468">
    <property type="protein sequence ID" value="CDP03468"/>
    <property type="gene ID" value="GSCOC_T00015239001"/>
</dbReference>
<evidence type="ECO:0000256" key="1">
    <source>
        <dbReference type="SAM" id="MobiDB-lite"/>
    </source>
</evidence>
<reference evidence="4" key="1">
    <citation type="journal article" date="2014" name="Science">
        <title>The coffee genome provides insight into the convergent evolution of caffeine biosynthesis.</title>
        <authorList>
            <person name="Denoeud F."/>
            <person name="Carretero-Paulet L."/>
            <person name="Dereeper A."/>
            <person name="Droc G."/>
            <person name="Guyot R."/>
            <person name="Pietrella M."/>
            <person name="Zheng C."/>
            <person name="Alberti A."/>
            <person name="Anthony F."/>
            <person name="Aprea G."/>
            <person name="Aury J.M."/>
            <person name="Bento P."/>
            <person name="Bernard M."/>
            <person name="Bocs S."/>
            <person name="Campa C."/>
            <person name="Cenci A."/>
            <person name="Combes M.C."/>
            <person name="Crouzillat D."/>
            <person name="Da Silva C."/>
            <person name="Daddiego L."/>
            <person name="De Bellis F."/>
            <person name="Dussert S."/>
            <person name="Garsmeur O."/>
            <person name="Gayraud T."/>
            <person name="Guignon V."/>
            <person name="Jahn K."/>
            <person name="Jamilloux V."/>
            <person name="Joet T."/>
            <person name="Labadie K."/>
            <person name="Lan T."/>
            <person name="Leclercq J."/>
            <person name="Lepelley M."/>
            <person name="Leroy T."/>
            <person name="Li L.T."/>
            <person name="Librado P."/>
            <person name="Lopez L."/>
            <person name="Munoz A."/>
            <person name="Noel B."/>
            <person name="Pallavicini A."/>
            <person name="Perrotta G."/>
            <person name="Poncet V."/>
            <person name="Pot D."/>
            <person name="Priyono X."/>
            <person name="Rigoreau M."/>
            <person name="Rouard M."/>
            <person name="Rozas J."/>
            <person name="Tranchant-Dubreuil C."/>
            <person name="VanBuren R."/>
            <person name="Zhang Q."/>
            <person name="Andrade A.C."/>
            <person name="Argout X."/>
            <person name="Bertrand B."/>
            <person name="de Kochko A."/>
            <person name="Graziosi G."/>
            <person name="Henry R.J."/>
            <person name="Jayarama X."/>
            <person name="Ming R."/>
            <person name="Nagai C."/>
            <person name="Rounsley S."/>
            <person name="Sankoff D."/>
            <person name="Giuliano G."/>
            <person name="Albert V.A."/>
            <person name="Wincker P."/>
            <person name="Lashermes P."/>
        </authorList>
    </citation>
    <scope>NUCLEOTIDE SEQUENCE [LARGE SCALE GENOMIC DNA]</scope>
    <source>
        <strain evidence="4">cv. DH200-94</strain>
    </source>
</reference>
<dbReference type="AlphaFoldDB" id="A0A068U777"/>
<dbReference type="EMBL" id="HG739094">
    <property type="protein sequence ID" value="CDP03468.1"/>
    <property type="molecule type" value="Genomic_DNA"/>
</dbReference>
<dbReference type="Proteomes" id="UP000295252">
    <property type="component" value="Chromosome V"/>
</dbReference>
<accession>A0A068U777</accession>
<feature type="domain" description="ASCH" evidence="2">
    <location>
        <begin position="169"/>
        <end position="272"/>
    </location>
</feature>
<dbReference type="OMA" id="ANCCWLN"/>
<dbReference type="SUPFAM" id="SSF88697">
    <property type="entry name" value="PUA domain-like"/>
    <property type="match status" value="1"/>
</dbReference>
<dbReference type="SMART" id="SM01022">
    <property type="entry name" value="ASCH"/>
    <property type="match status" value="1"/>
</dbReference>
<dbReference type="CDD" id="cd06555">
    <property type="entry name" value="ASCH_PF0470_like"/>
    <property type="match status" value="1"/>
</dbReference>